<keyword evidence="6" id="KW-1185">Reference proteome</keyword>
<comment type="subcellular location">
    <subcellularLocation>
        <location evidence="1">Nucleus</location>
    </subcellularLocation>
</comment>
<keyword evidence="3" id="KW-0539">Nucleus</keyword>
<feature type="compositionally biased region" description="Acidic residues" evidence="4">
    <location>
        <begin position="735"/>
        <end position="771"/>
    </location>
</feature>
<evidence type="ECO:0000256" key="4">
    <source>
        <dbReference type="SAM" id="MobiDB-lite"/>
    </source>
</evidence>
<name>A0A8S1J7G2_9CHLO</name>
<dbReference type="AlphaFoldDB" id="A0A8S1J7G2"/>
<feature type="region of interest" description="Disordered" evidence="4">
    <location>
        <begin position="729"/>
        <end position="807"/>
    </location>
</feature>
<dbReference type="GO" id="GO:0005730">
    <property type="term" value="C:nucleolus"/>
    <property type="evidence" value="ECO:0007669"/>
    <property type="project" value="InterPro"/>
</dbReference>
<organism evidence="5 6">
    <name type="scientific">Ostreobium quekettii</name>
    <dbReference type="NCBI Taxonomy" id="121088"/>
    <lineage>
        <taxon>Eukaryota</taxon>
        <taxon>Viridiplantae</taxon>
        <taxon>Chlorophyta</taxon>
        <taxon>core chlorophytes</taxon>
        <taxon>Ulvophyceae</taxon>
        <taxon>TCBD clade</taxon>
        <taxon>Bryopsidales</taxon>
        <taxon>Ostreobineae</taxon>
        <taxon>Ostreobiaceae</taxon>
        <taxon>Ostreobium</taxon>
    </lineage>
</organism>
<evidence type="ECO:0000256" key="3">
    <source>
        <dbReference type="ARBA" id="ARBA00023242"/>
    </source>
</evidence>
<comment type="caution">
    <text evidence="5">The sequence shown here is derived from an EMBL/GenBank/DDBJ whole genome shotgun (WGS) entry which is preliminary data.</text>
</comment>
<evidence type="ECO:0000313" key="6">
    <source>
        <dbReference type="Proteomes" id="UP000708148"/>
    </source>
</evidence>
<dbReference type="GO" id="GO:0003677">
    <property type="term" value="F:DNA binding"/>
    <property type="evidence" value="ECO:0007669"/>
    <property type="project" value="InterPro"/>
</dbReference>
<evidence type="ECO:0000256" key="2">
    <source>
        <dbReference type="ARBA" id="ARBA00006809"/>
    </source>
</evidence>
<accession>A0A8S1J7G2</accession>
<dbReference type="EMBL" id="CAJHUC010001602">
    <property type="protein sequence ID" value="CAD7701672.1"/>
    <property type="molecule type" value="Genomic_DNA"/>
</dbReference>
<dbReference type="InterPro" id="IPR016024">
    <property type="entry name" value="ARM-type_fold"/>
</dbReference>
<feature type="region of interest" description="Disordered" evidence="4">
    <location>
        <begin position="618"/>
        <end position="663"/>
    </location>
</feature>
<dbReference type="GO" id="GO:0006355">
    <property type="term" value="P:regulation of DNA-templated transcription"/>
    <property type="evidence" value="ECO:0007669"/>
    <property type="project" value="InterPro"/>
</dbReference>
<dbReference type="OrthoDB" id="514119at2759"/>
<comment type="similarity">
    <text evidence="2">Belongs to the MYBBP1A family.</text>
</comment>
<proteinExistence type="inferred from homology"/>
<reference evidence="5" key="1">
    <citation type="submission" date="2020-12" db="EMBL/GenBank/DDBJ databases">
        <authorList>
            <person name="Iha C."/>
        </authorList>
    </citation>
    <scope>NUCLEOTIDE SEQUENCE</scope>
</reference>
<dbReference type="PANTHER" id="PTHR13213">
    <property type="entry name" value="MYB-BINDING PROTEIN 1A FAMILY MEMBER"/>
    <property type="match status" value="1"/>
</dbReference>
<dbReference type="SUPFAM" id="SSF48371">
    <property type="entry name" value="ARM repeat"/>
    <property type="match status" value="1"/>
</dbReference>
<evidence type="ECO:0000313" key="5">
    <source>
        <dbReference type="EMBL" id="CAD7701672.1"/>
    </source>
</evidence>
<evidence type="ECO:0000256" key="1">
    <source>
        <dbReference type="ARBA" id="ARBA00004123"/>
    </source>
</evidence>
<sequence length="1128" mass="121359">MAYAVRRLVKGLASTGSAARLGFPTALTTLLLQCDCMTAADVLNLMEVELKASGGMKGEEIRDVLIGRILGCAALKRSGKLQDVGLVARCIDMLVQVQHSKTILAEACANVVLEAMEGLSELEVSKVVAKCKGLRDWLTTDSLTPEVILLAVRLWGALPEEVLSACSALPSLEVAPPLHWMQCKGSQRPEAVSSAAAAFFTGSHLQQILEPLKKASESHPNVHSVMHTLLQLLIPGFQHNSAGTDTPSPCGPGPGQLEAFWRVVVTGGLLSSGHEPRYLAFQFFRMVVPYLSQDQVLIVFNNKLLTCLFNNLKREDAYLHGAAKLCIRDLEKSMKTASAEVQALVVHTMHNKAQGPMQKVVRNLEQSFLEGGNQGCLTRPMMAAFLKAPNGATKAGKSKHTGVENGGTKSAVGAGRAISRKEIISECLSSWAIRKLPFDDRKDVVKFLAAHALFSVAQGAKCKIPELVGVQACLPPLSDDVRELCMCQLIEAMNSSQYVQEEALLFFVCSYVTQCLAVKGIELAKPLPQRHQNCLQLLDQLEDYLHGVIEEEPVSVGDVGGATEHVGPQALSLLLDVVRVLKLYLMGASQSVDPDLGTELGRVVSGAVGGSGDAIEVKGVDVTPMSGSEGEAGESSEDGSSQGPDGESVDGDGASGDDAGLPAGQPHWMDVLVDVLLTILARGTNPLPPALLRKTAMKLFEHLCSRLTVTGWMDIVSVVGQTLKQASNNVVEVERESDESGDSPSEDSGSEDEESDEIEDDGSDDAEENESEGSKGTDGTDGATVEKEGNGEGREQEQGESGSDMDDTAMFKMDSAIAGVLRSVKDRQREKSDSLQEVIGFNLRVLSLIKTFARRHANSPLPSLALYPLMKVHCSMGQDGGLADVQRRAGEVAGVISKSCNPDWSEETLSISKSHGQKCLGLALRMPNEAMRKRAIGVVRWFLRKWWNRAEALGGRDAGCELLKLAIKEYFTVPACRLRCTEVVEILRELPGQLPIVVQGLLGAVREARNSYRQVQALEVLLACMHVAKSERVAAAKRLNAALSDLGPLLIFLSEMPFGKKQRNAAALNHVETLLKSRLRYLYPQREPSTFLGSVSKEAVLDAIGGALEKEAPPSVQEPLQGLKALLS</sequence>
<dbReference type="InterPro" id="IPR007015">
    <property type="entry name" value="DNA_pol_V/MYBBP1A"/>
</dbReference>
<protein>
    <submittedName>
        <fullName evidence="5">Uncharacterized protein</fullName>
    </submittedName>
</protein>
<dbReference type="Proteomes" id="UP000708148">
    <property type="component" value="Unassembled WGS sequence"/>
</dbReference>
<dbReference type="PANTHER" id="PTHR13213:SF2">
    <property type="entry name" value="MYB-BINDING PROTEIN 1A"/>
    <property type="match status" value="1"/>
</dbReference>
<gene>
    <name evidence="5" type="ORF">OSTQU699_LOCUS7029</name>
</gene>
<dbReference type="Pfam" id="PF04931">
    <property type="entry name" value="DNA_pol_phi"/>
    <property type="match status" value="1"/>
</dbReference>
<feature type="compositionally biased region" description="Basic and acidic residues" evidence="4">
    <location>
        <begin position="784"/>
        <end position="797"/>
    </location>
</feature>